<dbReference type="Proteomes" id="UP000585905">
    <property type="component" value="Unassembled WGS sequence"/>
</dbReference>
<organism evidence="4 5">
    <name type="scientific">Microcella alkalica</name>
    <dbReference type="NCBI Taxonomy" id="355930"/>
    <lineage>
        <taxon>Bacteria</taxon>
        <taxon>Bacillati</taxon>
        <taxon>Actinomycetota</taxon>
        <taxon>Actinomycetes</taxon>
        <taxon>Micrococcales</taxon>
        <taxon>Microbacteriaceae</taxon>
        <taxon>Microcella</taxon>
    </lineage>
</organism>
<dbReference type="InterPro" id="IPR057169">
    <property type="entry name" value="DUF7847"/>
</dbReference>
<dbReference type="RefSeq" id="WP_182489052.1">
    <property type="nucleotide sequence ID" value="NZ_BAAAOV010000003.1"/>
</dbReference>
<feature type="transmembrane region" description="Helical" evidence="2">
    <location>
        <begin position="172"/>
        <end position="203"/>
    </location>
</feature>
<keyword evidence="2" id="KW-1133">Transmembrane helix</keyword>
<dbReference type="AlphaFoldDB" id="A0A839E7Q6"/>
<evidence type="ECO:0000313" key="4">
    <source>
        <dbReference type="EMBL" id="MBA8846452.1"/>
    </source>
</evidence>
<protein>
    <submittedName>
        <fullName evidence="4">MFS family permease</fullName>
    </submittedName>
</protein>
<evidence type="ECO:0000256" key="2">
    <source>
        <dbReference type="SAM" id="Phobius"/>
    </source>
</evidence>
<keyword evidence="5" id="KW-1185">Reference proteome</keyword>
<feature type="domain" description="DUF7847" evidence="3">
    <location>
        <begin position="58"/>
        <end position="334"/>
    </location>
</feature>
<name>A0A839E7Q6_9MICO</name>
<comment type="caution">
    <text evidence="4">The sequence shown here is derived from an EMBL/GenBank/DDBJ whole genome shotgun (WGS) entry which is preliminary data.</text>
</comment>
<feature type="transmembrane region" description="Helical" evidence="2">
    <location>
        <begin position="310"/>
        <end position="343"/>
    </location>
</feature>
<proteinExistence type="predicted"/>
<dbReference type="Pfam" id="PF25231">
    <property type="entry name" value="DUF7847"/>
    <property type="match status" value="1"/>
</dbReference>
<keyword evidence="2" id="KW-0472">Membrane</keyword>
<accession>A0A839E7Q6</accession>
<feature type="region of interest" description="Disordered" evidence="1">
    <location>
        <begin position="1"/>
        <end position="29"/>
    </location>
</feature>
<feature type="transmembrane region" description="Helical" evidence="2">
    <location>
        <begin position="75"/>
        <end position="102"/>
    </location>
</feature>
<evidence type="ECO:0000313" key="5">
    <source>
        <dbReference type="Proteomes" id="UP000585905"/>
    </source>
</evidence>
<gene>
    <name evidence="4" type="ORF">FHX53_000016</name>
</gene>
<evidence type="ECO:0000256" key="1">
    <source>
        <dbReference type="SAM" id="MobiDB-lite"/>
    </source>
</evidence>
<keyword evidence="2" id="KW-0812">Transmembrane</keyword>
<feature type="transmembrane region" description="Helical" evidence="2">
    <location>
        <begin position="263"/>
        <end position="290"/>
    </location>
</feature>
<dbReference type="EMBL" id="JACGWX010000001">
    <property type="protein sequence ID" value="MBA8846452.1"/>
    <property type="molecule type" value="Genomic_DNA"/>
</dbReference>
<evidence type="ECO:0000259" key="3">
    <source>
        <dbReference type="Pfam" id="PF25231"/>
    </source>
</evidence>
<feature type="transmembrane region" description="Helical" evidence="2">
    <location>
        <begin position="122"/>
        <end position="151"/>
    </location>
</feature>
<sequence>MTDSPTWQSPGASAAPVPPSSESPWHAAQAAPAVAPPAVGWAPPPRPGLIPLRPLDFGTIFGTTFRVLRRNPRPVFGVAIGLTTLVAFIAGAVVTVVVLLGTDRIARAAPEDMEAIAIGTGAVVLISALLTAALTVVAGALLQGVIAIEVATASLGERLTFRQLWARGRGRWGALVGWSLLLSALLVVAIAILVGLVVLMVSIGDVGGIVAGVVVGVLGGLGMAVLASWLWIKLLFVPPALVLERRPLRESVGRSWRLIIGRFWRTFGIMLLLSVAIQTAASVVTAPFSLVSGFAGALVNPTGDLTADLSFLIGINLIAIALSAVVGAVGAVLLSGGATLLYVDARMRDEGLDLDLQRTVEARAAGASTDDPFLPARS</sequence>
<reference evidence="4 5" key="1">
    <citation type="submission" date="2020-07" db="EMBL/GenBank/DDBJ databases">
        <title>Sequencing the genomes of 1000 actinobacteria strains.</title>
        <authorList>
            <person name="Klenk H.-P."/>
        </authorList>
    </citation>
    <scope>NUCLEOTIDE SEQUENCE [LARGE SCALE GENOMIC DNA]</scope>
    <source>
        <strain evidence="4 5">DSM 19663</strain>
    </source>
</reference>
<feature type="transmembrane region" description="Helical" evidence="2">
    <location>
        <begin position="209"/>
        <end position="242"/>
    </location>
</feature>